<dbReference type="AlphaFoldDB" id="A0A2K1JY83"/>
<name>A0A2K1JY83_PHYPA</name>
<dbReference type="PaxDb" id="3218-PP1S58_132V6.1"/>
<accession>A0A2K1JY83</accession>
<sequence>MFSQIFSLPHCSQVYRFMLLVKCLLNECFAHQMLPPALAKFLLLNTLTLLNFCPSKSSIFQLPSPAHELGVKAADAIKASGVLLHSCQILES</sequence>
<evidence type="ECO:0000313" key="1">
    <source>
        <dbReference type="EMBL" id="PNR46484.1"/>
    </source>
</evidence>
<dbReference type="Proteomes" id="UP000006727">
    <property type="component" value="Chromosome 10"/>
</dbReference>
<proteinExistence type="predicted"/>
<protein>
    <submittedName>
        <fullName evidence="1 2">Uncharacterized protein</fullName>
    </submittedName>
</protein>
<keyword evidence="3" id="KW-1185">Reference proteome</keyword>
<reference evidence="2" key="3">
    <citation type="submission" date="2020-12" db="UniProtKB">
        <authorList>
            <consortium name="EnsemblPlants"/>
        </authorList>
    </citation>
    <scope>IDENTIFICATION</scope>
</reference>
<evidence type="ECO:0000313" key="3">
    <source>
        <dbReference type="Proteomes" id="UP000006727"/>
    </source>
</evidence>
<dbReference type="InParanoid" id="A0A2K1JY83"/>
<gene>
    <name evidence="1" type="ORF">PHYPA_013603</name>
</gene>
<dbReference type="EnsemblPlants" id="Pp3c10_8371V3.1">
    <property type="protein sequence ID" value="PAC:32902092.CDS.1"/>
    <property type="gene ID" value="Pp3c10_8371"/>
</dbReference>
<organism evidence="1">
    <name type="scientific">Physcomitrium patens</name>
    <name type="common">Spreading-leaved earth moss</name>
    <name type="synonym">Physcomitrella patens</name>
    <dbReference type="NCBI Taxonomy" id="3218"/>
    <lineage>
        <taxon>Eukaryota</taxon>
        <taxon>Viridiplantae</taxon>
        <taxon>Streptophyta</taxon>
        <taxon>Embryophyta</taxon>
        <taxon>Bryophyta</taxon>
        <taxon>Bryophytina</taxon>
        <taxon>Bryopsida</taxon>
        <taxon>Funariidae</taxon>
        <taxon>Funariales</taxon>
        <taxon>Funariaceae</taxon>
        <taxon>Physcomitrium</taxon>
    </lineage>
</organism>
<dbReference type="EMBL" id="ABEU02000010">
    <property type="protein sequence ID" value="PNR46484.1"/>
    <property type="molecule type" value="Genomic_DNA"/>
</dbReference>
<dbReference type="Gramene" id="Pp3c10_8371V3.1">
    <property type="protein sequence ID" value="PAC:32902092.CDS.1"/>
    <property type="gene ID" value="Pp3c10_8371"/>
</dbReference>
<reference evidence="1 3" key="2">
    <citation type="journal article" date="2018" name="Plant J.">
        <title>The Physcomitrella patens chromosome-scale assembly reveals moss genome structure and evolution.</title>
        <authorList>
            <person name="Lang D."/>
            <person name="Ullrich K.K."/>
            <person name="Murat F."/>
            <person name="Fuchs J."/>
            <person name="Jenkins J."/>
            <person name="Haas F.B."/>
            <person name="Piednoel M."/>
            <person name="Gundlach H."/>
            <person name="Van Bel M."/>
            <person name="Meyberg R."/>
            <person name="Vives C."/>
            <person name="Morata J."/>
            <person name="Symeonidi A."/>
            <person name="Hiss M."/>
            <person name="Muchero W."/>
            <person name="Kamisugi Y."/>
            <person name="Saleh O."/>
            <person name="Blanc G."/>
            <person name="Decker E.L."/>
            <person name="van Gessel N."/>
            <person name="Grimwood J."/>
            <person name="Hayes R.D."/>
            <person name="Graham S.W."/>
            <person name="Gunter L.E."/>
            <person name="McDaniel S.F."/>
            <person name="Hoernstein S.N.W."/>
            <person name="Larsson A."/>
            <person name="Li F.W."/>
            <person name="Perroud P.F."/>
            <person name="Phillips J."/>
            <person name="Ranjan P."/>
            <person name="Rokshar D.S."/>
            <person name="Rothfels C.J."/>
            <person name="Schneider L."/>
            <person name="Shu S."/>
            <person name="Stevenson D.W."/>
            <person name="Thummler F."/>
            <person name="Tillich M."/>
            <person name="Villarreal Aguilar J.C."/>
            <person name="Widiez T."/>
            <person name="Wong G.K."/>
            <person name="Wymore A."/>
            <person name="Zhang Y."/>
            <person name="Zimmer A.D."/>
            <person name="Quatrano R.S."/>
            <person name="Mayer K.F.X."/>
            <person name="Goodstein D."/>
            <person name="Casacuberta J.M."/>
            <person name="Vandepoele K."/>
            <person name="Reski R."/>
            <person name="Cuming A.C."/>
            <person name="Tuskan G.A."/>
            <person name="Maumus F."/>
            <person name="Salse J."/>
            <person name="Schmutz J."/>
            <person name="Rensing S.A."/>
        </authorList>
    </citation>
    <scope>NUCLEOTIDE SEQUENCE [LARGE SCALE GENOMIC DNA]</scope>
    <source>
        <strain evidence="2 3">cv. Gransden 2004</strain>
    </source>
</reference>
<evidence type="ECO:0000313" key="2">
    <source>
        <dbReference type="EnsemblPlants" id="PAC:32902092.CDS.1"/>
    </source>
</evidence>
<reference evidence="1 3" key="1">
    <citation type="journal article" date="2008" name="Science">
        <title>The Physcomitrella genome reveals evolutionary insights into the conquest of land by plants.</title>
        <authorList>
            <person name="Rensing S."/>
            <person name="Lang D."/>
            <person name="Zimmer A."/>
            <person name="Terry A."/>
            <person name="Salamov A."/>
            <person name="Shapiro H."/>
            <person name="Nishiyama T."/>
            <person name="Perroud P.-F."/>
            <person name="Lindquist E."/>
            <person name="Kamisugi Y."/>
            <person name="Tanahashi T."/>
            <person name="Sakakibara K."/>
            <person name="Fujita T."/>
            <person name="Oishi K."/>
            <person name="Shin-I T."/>
            <person name="Kuroki Y."/>
            <person name="Toyoda A."/>
            <person name="Suzuki Y."/>
            <person name="Hashimoto A."/>
            <person name="Yamaguchi K."/>
            <person name="Sugano A."/>
            <person name="Kohara Y."/>
            <person name="Fujiyama A."/>
            <person name="Anterola A."/>
            <person name="Aoki S."/>
            <person name="Ashton N."/>
            <person name="Barbazuk W.B."/>
            <person name="Barker E."/>
            <person name="Bennetzen J."/>
            <person name="Bezanilla M."/>
            <person name="Blankenship R."/>
            <person name="Cho S.H."/>
            <person name="Dutcher S."/>
            <person name="Estelle M."/>
            <person name="Fawcett J.A."/>
            <person name="Gundlach H."/>
            <person name="Hanada K."/>
            <person name="Heyl A."/>
            <person name="Hicks K.A."/>
            <person name="Hugh J."/>
            <person name="Lohr M."/>
            <person name="Mayer K."/>
            <person name="Melkozernov A."/>
            <person name="Murata T."/>
            <person name="Nelson D."/>
            <person name="Pils B."/>
            <person name="Prigge M."/>
            <person name="Reiss B."/>
            <person name="Renner T."/>
            <person name="Rombauts S."/>
            <person name="Rushton P."/>
            <person name="Sanderfoot A."/>
            <person name="Schween G."/>
            <person name="Shiu S.-H."/>
            <person name="Stueber K."/>
            <person name="Theodoulou F.L."/>
            <person name="Tu H."/>
            <person name="Van de Peer Y."/>
            <person name="Verrier P.J."/>
            <person name="Waters E."/>
            <person name="Wood A."/>
            <person name="Yang L."/>
            <person name="Cove D."/>
            <person name="Cuming A."/>
            <person name="Hasebe M."/>
            <person name="Lucas S."/>
            <person name="Mishler D.B."/>
            <person name="Reski R."/>
            <person name="Grigoriev I."/>
            <person name="Quatrano R.S."/>
            <person name="Boore J.L."/>
        </authorList>
    </citation>
    <scope>NUCLEOTIDE SEQUENCE [LARGE SCALE GENOMIC DNA]</scope>
    <source>
        <strain evidence="2 3">cv. Gransden 2004</strain>
    </source>
</reference>